<dbReference type="KEGG" id="phon:BH719_00620"/>
<feature type="binding site" evidence="1">
    <location>
        <position position="56"/>
    </location>
    <ligand>
        <name>Zn(2+)</name>
        <dbReference type="ChEBI" id="CHEBI:29105"/>
    </ligand>
</feature>
<dbReference type="OrthoDB" id="3618415at2"/>
<dbReference type="GO" id="GO:0001000">
    <property type="term" value="F:bacterial-type RNA polymerase core enzyme binding"/>
    <property type="evidence" value="ECO:0007669"/>
    <property type="project" value="UniProtKB-UniRule"/>
</dbReference>
<keyword evidence="1" id="KW-0479">Metal-binding</keyword>
<dbReference type="InterPro" id="IPR025182">
    <property type="entry name" value="RNApol-bd_RbpA"/>
</dbReference>
<dbReference type="GO" id="GO:0045893">
    <property type="term" value="P:positive regulation of DNA-templated transcription"/>
    <property type="evidence" value="ECO:0007669"/>
    <property type="project" value="UniProtKB-UniRule"/>
</dbReference>
<keyword evidence="1" id="KW-0805">Transcription regulation</keyword>
<comment type="function">
    <text evidence="1">Binds to RNA polymerase (RNAP), stimulating transcription from principal, but not alternative sigma factor promoters.</text>
</comment>
<evidence type="ECO:0000313" key="3">
    <source>
        <dbReference type="Proteomes" id="UP000095214"/>
    </source>
</evidence>
<accession>A0A1D8B0D9</accession>
<dbReference type="STRING" id="178339.BH719_00620"/>
<comment type="subunit">
    <text evidence="1">Forms a complex with the RNAP catalytic core and with free principal sigma factors.</text>
</comment>
<gene>
    <name evidence="1" type="primary">rbpA</name>
    <name evidence="2" type="ORF">BH719_00620</name>
</gene>
<feature type="binding site" evidence="1">
    <location>
        <position position="38"/>
    </location>
    <ligand>
        <name>Zn(2+)</name>
        <dbReference type="ChEBI" id="CHEBI:29105"/>
    </ligand>
</feature>
<comment type="similarity">
    <text evidence="1">Belongs to the RNA polymerase-binding protein RbpA family.</text>
</comment>
<evidence type="ECO:0000256" key="1">
    <source>
        <dbReference type="HAMAP-Rule" id="MF_01483"/>
    </source>
</evidence>
<dbReference type="HAMAP" id="MF_01483">
    <property type="entry name" value="RbpA"/>
    <property type="match status" value="1"/>
</dbReference>
<dbReference type="AlphaFoldDB" id="A0A1D8B0D9"/>
<dbReference type="Pfam" id="PF13397">
    <property type="entry name" value="RbpA"/>
    <property type="match status" value="1"/>
</dbReference>
<dbReference type="GO" id="GO:0008270">
    <property type="term" value="F:zinc ion binding"/>
    <property type="evidence" value="ECO:0007669"/>
    <property type="project" value="UniProtKB-UniRule"/>
</dbReference>
<evidence type="ECO:0000313" key="2">
    <source>
        <dbReference type="EMBL" id="AOS46582.1"/>
    </source>
</evidence>
<protein>
    <recommendedName>
        <fullName evidence="1">RNA polymerase-binding protein RbpA</fullName>
    </recommendedName>
</protein>
<dbReference type="EMBL" id="CP017298">
    <property type="protein sequence ID" value="AOS46582.1"/>
    <property type="molecule type" value="Genomic_DNA"/>
</dbReference>
<keyword evidence="3" id="KW-1185">Reference proteome</keyword>
<dbReference type="InterPro" id="IPR038638">
    <property type="entry name" value="RbpA_sf"/>
</dbReference>
<dbReference type="RefSeq" id="WP_009399843.1">
    <property type="nucleotide sequence ID" value="NZ_CP017298.1"/>
</dbReference>
<organism evidence="2 3">
    <name type="scientific">Pauljensenia hongkongensis</name>
    <dbReference type="NCBI Taxonomy" id="178339"/>
    <lineage>
        <taxon>Bacteria</taxon>
        <taxon>Bacillati</taxon>
        <taxon>Actinomycetota</taxon>
        <taxon>Actinomycetes</taxon>
        <taxon>Actinomycetales</taxon>
        <taxon>Actinomycetaceae</taxon>
        <taxon>Pauljensenia</taxon>
    </lineage>
</organism>
<feature type="binding site" evidence="1">
    <location>
        <position position="34"/>
    </location>
    <ligand>
        <name>Zn(2+)</name>
        <dbReference type="ChEBI" id="CHEBI:29105"/>
    </ligand>
</feature>
<name>A0A1D8B0D9_9ACTO</name>
<feature type="binding site" evidence="1">
    <location>
        <position position="58"/>
    </location>
    <ligand>
        <name>Zn(2+)</name>
        <dbReference type="ChEBI" id="CHEBI:29105"/>
    </ligand>
</feature>
<dbReference type="Proteomes" id="UP000095214">
    <property type="component" value="Chromosome"/>
</dbReference>
<keyword evidence="1" id="KW-0862">Zinc</keyword>
<proteinExistence type="inferred from homology"/>
<sequence length="121" mass="13736">MADRALRGMQIGAKSLESEDGVVFADRFIVRYLCPKGHEFEVTLSTEATAPPTWECRCGRSADLLGETEEDDDAKPAKPQRTHWDMLLERRSMAELDQVLAEQLAAYREGRLRPEGHYRKG</sequence>
<comment type="cofactor">
    <cofactor evidence="1">
        <name>Zn(2+)</name>
        <dbReference type="ChEBI" id="CHEBI:29105"/>
    </cofactor>
    <text evidence="1">Bind 1 Zn(2+) per subunit.</text>
</comment>
<keyword evidence="1" id="KW-0804">Transcription</keyword>
<reference evidence="2 3" key="1">
    <citation type="submission" date="2016-09" db="EMBL/GenBank/DDBJ databases">
        <title>Complete genome sequence of Actinomyces hongkongensis HKU8.</title>
        <authorList>
            <person name="Gao Y.-X."/>
            <person name="Zhou Y.-Y."/>
            <person name="Xie Y."/>
            <person name="Wang M."/>
            <person name="Wang S.-J."/>
            <person name="Shen S.-G."/>
        </authorList>
    </citation>
    <scope>NUCLEOTIDE SEQUENCE [LARGE SCALE GENOMIC DNA]</scope>
    <source>
        <strain evidence="2 3">HKU8</strain>
    </source>
</reference>
<dbReference type="Gene3D" id="2.20.28.270">
    <property type="entry name" value="RNA polymerase-binding protein A"/>
    <property type="match status" value="1"/>
</dbReference>